<proteinExistence type="predicted"/>
<keyword evidence="4" id="KW-1185">Reference proteome</keyword>
<reference evidence="3 4" key="1">
    <citation type="submission" date="2024-05" db="EMBL/GenBank/DDBJ databases">
        <title>Genome sequencing and assembly of Indian major carp, Cirrhinus mrigala (Hamilton, 1822).</title>
        <authorList>
            <person name="Mohindra V."/>
            <person name="Chowdhury L.M."/>
            <person name="Lal K."/>
            <person name="Jena J.K."/>
        </authorList>
    </citation>
    <scope>NUCLEOTIDE SEQUENCE [LARGE SCALE GENOMIC DNA]</scope>
    <source>
        <strain evidence="3">CM1030</strain>
        <tissue evidence="3">Blood</tissue>
    </source>
</reference>
<evidence type="ECO:0000313" key="4">
    <source>
        <dbReference type="Proteomes" id="UP001529510"/>
    </source>
</evidence>
<protein>
    <submittedName>
        <fullName evidence="3">Uncharacterized protein</fullName>
    </submittedName>
</protein>
<keyword evidence="2" id="KW-0732">Signal</keyword>
<accession>A0ABD0PH46</accession>
<dbReference type="Proteomes" id="UP001529510">
    <property type="component" value="Unassembled WGS sequence"/>
</dbReference>
<feature type="signal peptide" evidence="2">
    <location>
        <begin position="1"/>
        <end position="23"/>
    </location>
</feature>
<comment type="caution">
    <text evidence="3">The sequence shown here is derived from an EMBL/GenBank/DDBJ whole genome shotgun (WGS) entry which is preliminary data.</text>
</comment>
<feature type="region of interest" description="Disordered" evidence="1">
    <location>
        <begin position="36"/>
        <end position="58"/>
    </location>
</feature>
<sequence length="58" mass="6512">MRMGQSWCFRAIISGRCLMAVRAGRSCHWLLKRLPSPHSTGNSTSLKVGWTSDSFPNM</sequence>
<feature type="non-terminal residue" evidence="3">
    <location>
        <position position="58"/>
    </location>
</feature>
<feature type="chain" id="PRO_5044862510" evidence="2">
    <location>
        <begin position="24"/>
        <end position="58"/>
    </location>
</feature>
<name>A0ABD0PH46_CIRMR</name>
<dbReference type="EMBL" id="JAMKFB020000015">
    <property type="protein sequence ID" value="KAL0173374.1"/>
    <property type="molecule type" value="Genomic_DNA"/>
</dbReference>
<evidence type="ECO:0000313" key="3">
    <source>
        <dbReference type="EMBL" id="KAL0173374.1"/>
    </source>
</evidence>
<gene>
    <name evidence="3" type="ORF">M9458_029342</name>
</gene>
<evidence type="ECO:0000256" key="1">
    <source>
        <dbReference type="SAM" id="MobiDB-lite"/>
    </source>
</evidence>
<evidence type="ECO:0000256" key="2">
    <source>
        <dbReference type="SAM" id="SignalP"/>
    </source>
</evidence>
<feature type="compositionally biased region" description="Polar residues" evidence="1">
    <location>
        <begin position="37"/>
        <end position="58"/>
    </location>
</feature>
<dbReference type="AlphaFoldDB" id="A0ABD0PH46"/>
<organism evidence="3 4">
    <name type="scientific">Cirrhinus mrigala</name>
    <name type="common">Mrigala</name>
    <dbReference type="NCBI Taxonomy" id="683832"/>
    <lineage>
        <taxon>Eukaryota</taxon>
        <taxon>Metazoa</taxon>
        <taxon>Chordata</taxon>
        <taxon>Craniata</taxon>
        <taxon>Vertebrata</taxon>
        <taxon>Euteleostomi</taxon>
        <taxon>Actinopterygii</taxon>
        <taxon>Neopterygii</taxon>
        <taxon>Teleostei</taxon>
        <taxon>Ostariophysi</taxon>
        <taxon>Cypriniformes</taxon>
        <taxon>Cyprinidae</taxon>
        <taxon>Labeoninae</taxon>
        <taxon>Labeonini</taxon>
        <taxon>Cirrhinus</taxon>
    </lineage>
</organism>